<feature type="transmembrane region" description="Helical" evidence="1">
    <location>
        <begin position="12"/>
        <end position="32"/>
    </location>
</feature>
<gene>
    <name evidence="2" type="ORF">A3C20_01370</name>
</gene>
<proteinExistence type="predicted"/>
<dbReference type="Proteomes" id="UP000176914">
    <property type="component" value="Unassembled WGS sequence"/>
</dbReference>
<protein>
    <submittedName>
        <fullName evidence="2">Uncharacterized protein</fullName>
    </submittedName>
</protein>
<accession>A0A1F6EAG1</accession>
<organism evidence="2 3">
    <name type="scientific">Candidatus Kaiserbacteria bacterium RIFCSPHIGHO2_02_FULL_55_25</name>
    <dbReference type="NCBI Taxonomy" id="1798498"/>
    <lineage>
        <taxon>Bacteria</taxon>
        <taxon>Candidatus Kaiseribacteriota</taxon>
    </lineage>
</organism>
<sequence>MTPVSRSPKQVVAVLLMVAFLALALFSFAVMMRGADDGMQGDCPFSAMSASLCSQDAFATVTHHISAYLSFLNTLFGSRAMSVLLAVLFFVLSVALVRIGSPHIRRIAGVLRRFCLRPPLVPQNGSSLRWLSLFEHSPSF</sequence>
<evidence type="ECO:0000256" key="1">
    <source>
        <dbReference type="SAM" id="Phobius"/>
    </source>
</evidence>
<keyword evidence="1" id="KW-0472">Membrane</keyword>
<comment type="caution">
    <text evidence="2">The sequence shown here is derived from an EMBL/GenBank/DDBJ whole genome shotgun (WGS) entry which is preliminary data.</text>
</comment>
<reference evidence="2 3" key="1">
    <citation type="journal article" date="2016" name="Nat. Commun.">
        <title>Thousands of microbial genomes shed light on interconnected biogeochemical processes in an aquifer system.</title>
        <authorList>
            <person name="Anantharaman K."/>
            <person name="Brown C.T."/>
            <person name="Hug L.A."/>
            <person name="Sharon I."/>
            <person name="Castelle C.J."/>
            <person name="Probst A.J."/>
            <person name="Thomas B.C."/>
            <person name="Singh A."/>
            <person name="Wilkins M.J."/>
            <person name="Karaoz U."/>
            <person name="Brodie E.L."/>
            <person name="Williams K.H."/>
            <person name="Hubbard S.S."/>
            <person name="Banfield J.F."/>
        </authorList>
    </citation>
    <scope>NUCLEOTIDE SEQUENCE [LARGE SCALE GENOMIC DNA]</scope>
</reference>
<keyword evidence="1" id="KW-1133">Transmembrane helix</keyword>
<evidence type="ECO:0000313" key="3">
    <source>
        <dbReference type="Proteomes" id="UP000176914"/>
    </source>
</evidence>
<feature type="transmembrane region" description="Helical" evidence="1">
    <location>
        <begin position="76"/>
        <end position="97"/>
    </location>
</feature>
<evidence type="ECO:0000313" key="2">
    <source>
        <dbReference type="EMBL" id="OGG70646.1"/>
    </source>
</evidence>
<dbReference type="AlphaFoldDB" id="A0A1F6EAG1"/>
<name>A0A1F6EAG1_9BACT</name>
<keyword evidence="1" id="KW-0812">Transmembrane</keyword>
<dbReference type="EMBL" id="MFLL01000002">
    <property type="protein sequence ID" value="OGG70646.1"/>
    <property type="molecule type" value="Genomic_DNA"/>
</dbReference>